<dbReference type="CDD" id="cd16329">
    <property type="entry name" value="LolA_like"/>
    <property type="match status" value="1"/>
</dbReference>
<evidence type="ECO:0000259" key="1">
    <source>
        <dbReference type="Pfam" id="PF17131"/>
    </source>
</evidence>
<dbReference type="Pfam" id="PF17131">
    <property type="entry name" value="LolA_like"/>
    <property type="match status" value="1"/>
</dbReference>
<accession>A0A3B0Z9E0</accession>
<name>A0A3B0Z9E0_9ZZZZ</name>
<dbReference type="EMBL" id="UOFQ01000168">
    <property type="protein sequence ID" value="VAW90025.1"/>
    <property type="molecule type" value="Genomic_DNA"/>
</dbReference>
<sequence length="260" mass="30587">MKLNQLAYLLLILLPLNVFAIDDEARGLEIATEAEKRDAGWGDQSSTNIMTLRNRHGDESVRKIRTRTLEVNGGGDKSLVLFDAPADIKGTVFLTHSHAKKSDDQWIYLPALKRVKRISSANKSGPFMGSEFAYEDIAPQGIEKYRYKYLKDEEINGFDTYVIEQHPEYKNSGYTRQLVWMDKKMYQVIKIDFYDRKNTLLKTLSFYDFKQYLKKYWRADRMEMVNHQTNKSTTLVWENYQFQSGFSQRDFDRNILKRAR</sequence>
<keyword evidence="2" id="KW-0449">Lipoprotein</keyword>
<dbReference type="Gene3D" id="2.50.20.10">
    <property type="entry name" value="Lipoprotein localisation LolA/LolB/LppX"/>
    <property type="match status" value="1"/>
</dbReference>
<dbReference type="AlphaFoldDB" id="A0A3B0Z9E0"/>
<evidence type="ECO:0000313" key="2">
    <source>
        <dbReference type="EMBL" id="VAW90025.1"/>
    </source>
</evidence>
<organism evidence="2">
    <name type="scientific">hydrothermal vent metagenome</name>
    <dbReference type="NCBI Taxonomy" id="652676"/>
    <lineage>
        <taxon>unclassified sequences</taxon>
        <taxon>metagenomes</taxon>
        <taxon>ecological metagenomes</taxon>
    </lineage>
</organism>
<gene>
    <name evidence="2" type="ORF">MNBD_GAMMA17-1968</name>
</gene>
<dbReference type="InterPro" id="IPR033399">
    <property type="entry name" value="TP_0789-like"/>
</dbReference>
<proteinExistence type="predicted"/>
<feature type="domain" description="Uncharacterized protein TP-0789" evidence="1">
    <location>
        <begin position="75"/>
        <end position="258"/>
    </location>
</feature>
<protein>
    <submittedName>
        <fullName evidence="2">Outer membrane lipoprotein-sorting protein</fullName>
    </submittedName>
</protein>
<reference evidence="2" key="1">
    <citation type="submission" date="2018-06" db="EMBL/GenBank/DDBJ databases">
        <authorList>
            <person name="Zhirakovskaya E."/>
        </authorList>
    </citation>
    <scope>NUCLEOTIDE SEQUENCE</scope>
</reference>